<dbReference type="SUPFAM" id="SSF140869">
    <property type="entry name" value="GUN4-like"/>
    <property type="match status" value="1"/>
</dbReference>
<dbReference type="CDD" id="cd16383">
    <property type="entry name" value="GUN4"/>
    <property type="match status" value="1"/>
</dbReference>
<organism evidence="4 5">
    <name type="scientific">Microcystis aeruginosa 11-30S32</name>
    <dbReference type="NCBI Taxonomy" id="2358142"/>
    <lineage>
        <taxon>Bacteria</taxon>
        <taxon>Bacillati</taxon>
        <taxon>Cyanobacteriota</taxon>
        <taxon>Cyanophyceae</taxon>
        <taxon>Oscillatoriophycideae</taxon>
        <taxon>Chroococcales</taxon>
        <taxon>Microcystaceae</taxon>
        <taxon>Microcystis</taxon>
    </lineage>
</organism>
<feature type="region of interest" description="Disordered" evidence="1">
    <location>
        <begin position="279"/>
        <end position="369"/>
    </location>
</feature>
<dbReference type="InterPro" id="IPR011600">
    <property type="entry name" value="Pept_C14_caspase"/>
</dbReference>
<feature type="compositionally biased region" description="Pro residues" evidence="1">
    <location>
        <begin position="301"/>
        <end position="320"/>
    </location>
</feature>
<keyword evidence="2" id="KW-0472">Membrane</keyword>
<dbReference type="InterPro" id="IPR037215">
    <property type="entry name" value="GUN4-like_sf"/>
</dbReference>
<dbReference type="Proteomes" id="UP000321223">
    <property type="component" value="Unassembled WGS sequence"/>
</dbReference>
<accession>A0A510PCI2</accession>
<evidence type="ECO:0000256" key="2">
    <source>
        <dbReference type="SAM" id="Phobius"/>
    </source>
</evidence>
<dbReference type="RefSeq" id="WP_261779247.1">
    <property type="nucleotide sequence ID" value="NZ_BHVU01000003.1"/>
</dbReference>
<dbReference type="Gene3D" id="1.25.40.620">
    <property type="match status" value="1"/>
</dbReference>
<dbReference type="InterPro" id="IPR052039">
    <property type="entry name" value="Caspase-related_regulators"/>
</dbReference>
<evidence type="ECO:0000256" key="1">
    <source>
        <dbReference type="SAM" id="MobiDB-lite"/>
    </source>
</evidence>
<reference evidence="4 5" key="1">
    <citation type="journal article" date="2019" name="Appl. Environ. Microbiol.">
        <title>Co-occurrence of broad and narrow host-range viruses infecting the toxic bloom-forming cyanobacterium Microcystis aeruginosa.</title>
        <authorList>
            <person name="Morimoto D."/>
            <person name="Tominaga K."/>
            <person name="Nishimura Y."/>
            <person name="Yoshida N."/>
            <person name="Kimura S."/>
            <person name="Sako Y."/>
            <person name="Yoshida T."/>
        </authorList>
    </citation>
    <scope>NUCLEOTIDE SEQUENCE [LARGE SCALE GENOMIC DNA]</scope>
    <source>
        <strain evidence="4 5">11-30S32</strain>
    </source>
</reference>
<comment type="caution">
    <text evidence="4">The sequence shown here is derived from an EMBL/GenBank/DDBJ whole genome shotgun (WGS) entry which is preliminary data.</text>
</comment>
<gene>
    <name evidence="4" type="ORF">MAE30S32_01010</name>
</gene>
<dbReference type="PROSITE" id="PS50208">
    <property type="entry name" value="CASPASE_P20"/>
    <property type="match status" value="1"/>
</dbReference>
<keyword evidence="2" id="KW-1133">Transmembrane helix</keyword>
<feature type="transmembrane region" description="Helical" evidence="2">
    <location>
        <begin position="9"/>
        <end position="26"/>
    </location>
</feature>
<dbReference type="Gene3D" id="3.40.50.1460">
    <property type="match status" value="1"/>
</dbReference>
<dbReference type="PRINTS" id="PR01217">
    <property type="entry name" value="PRICHEXTENSN"/>
</dbReference>
<feature type="domain" description="Caspase family p20" evidence="3">
    <location>
        <begin position="52"/>
        <end position="181"/>
    </location>
</feature>
<sequence>MSISRLKLLGYLTITTTILSVAMWMSPERGKFLPFKGINQAVTQNRPNTQQQQRIALVIGNANYQVGKLDTPLNDATDMANALKELGFEVILLKDSSKRQMDDALDQFTTRINQGYVGLFYYAGHGMEVKGENYLIPVNAHIKAEKDVEYESMPLGKILGRMEDAGNRINIVILDACRDNPFRKFWRSSSRGLTAPSQATSGTLIAFATAPGKVASDGTGRNGLFTSYLLKYIKTPNMEVDSMLRKVRSDVAQNTNNYQVPWTSSSLIGEFAFNQKTETTPPIVTSSPVPKPSPSIAVVPTPKPTPSPPPVTSSPVPKPSPSIAVVPTPKPTPSPSPVTGSPVPKPSPSIAAVPTPKPNPSPVLKPGTTLISRSTGVNYTRLRDLLAAGEWKEADYETTRAMLQAAKREEEGWFRYEDIDNFSCEDLRIIDQLWVSASQGKFGFSVQKEIYESLGGTREYNEGVWDKFGDRVGWRKGGSWLDYSDLTFRREAPKAHLPRPVVYWGSWGWLVYGMYGRSEFFLSCKSL</sequence>
<name>A0A510PCI2_MICAE</name>
<evidence type="ECO:0000313" key="5">
    <source>
        <dbReference type="Proteomes" id="UP000321223"/>
    </source>
</evidence>
<dbReference type="Gene3D" id="1.10.10.1770">
    <property type="entry name" value="Gun4-like"/>
    <property type="match status" value="1"/>
</dbReference>
<dbReference type="Pfam" id="PF00656">
    <property type="entry name" value="Peptidase_C14"/>
    <property type="match status" value="1"/>
</dbReference>
<dbReference type="GO" id="GO:0004197">
    <property type="term" value="F:cysteine-type endopeptidase activity"/>
    <property type="evidence" value="ECO:0007669"/>
    <property type="project" value="InterPro"/>
</dbReference>
<protein>
    <recommendedName>
        <fullName evidence="3">Caspase family p20 domain-containing protein</fullName>
    </recommendedName>
</protein>
<dbReference type="SUPFAM" id="SSF52129">
    <property type="entry name" value="Caspase-like"/>
    <property type="match status" value="1"/>
</dbReference>
<evidence type="ECO:0000313" key="4">
    <source>
        <dbReference type="EMBL" id="GCA91449.1"/>
    </source>
</evidence>
<proteinExistence type="predicted"/>
<evidence type="ECO:0000259" key="3">
    <source>
        <dbReference type="PROSITE" id="PS50208"/>
    </source>
</evidence>
<dbReference type="Pfam" id="PF05419">
    <property type="entry name" value="GUN4"/>
    <property type="match status" value="1"/>
</dbReference>
<dbReference type="PANTHER" id="PTHR22576">
    <property type="entry name" value="MUCOSA ASSOCIATED LYMPHOID TISSUE LYMPHOMA TRANSLOCATION PROTEIN 1/PARACASPASE"/>
    <property type="match status" value="1"/>
</dbReference>
<dbReference type="InterPro" id="IPR001309">
    <property type="entry name" value="Pept_C14_p20"/>
</dbReference>
<dbReference type="GO" id="GO:0006508">
    <property type="term" value="P:proteolysis"/>
    <property type="evidence" value="ECO:0007669"/>
    <property type="project" value="InterPro"/>
</dbReference>
<dbReference type="PANTHER" id="PTHR22576:SF37">
    <property type="entry name" value="MUCOSA-ASSOCIATED LYMPHOID TISSUE LYMPHOMA TRANSLOCATION PROTEIN 1"/>
    <property type="match status" value="1"/>
</dbReference>
<dbReference type="InterPro" id="IPR029030">
    <property type="entry name" value="Caspase-like_dom_sf"/>
</dbReference>
<feature type="compositionally biased region" description="Low complexity" evidence="1">
    <location>
        <begin position="279"/>
        <end position="300"/>
    </location>
</feature>
<dbReference type="EMBL" id="BHVU01000003">
    <property type="protein sequence ID" value="GCA91449.1"/>
    <property type="molecule type" value="Genomic_DNA"/>
</dbReference>
<keyword evidence="2" id="KW-0812">Transmembrane</keyword>
<dbReference type="InterPro" id="IPR008629">
    <property type="entry name" value="GUN4-like"/>
</dbReference>
<dbReference type="AlphaFoldDB" id="A0A510PCI2"/>